<accession>A0ABP3X4W8</accession>
<organism evidence="2 3">
    <name type="scientific">Aliiglaciecola litoralis</name>
    <dbReference type="NCBI Taxonomy" id="582857"/>
    <lineage>
        <taxon>Bacteria</taxon>
        <taxon>Pseudomonadati</taxon>
        <taxon>Pseudomonadota</taxon>
        <taxon>Gammaproteobacteria</taxon>
        <taxon>Alteromonadales</taxon>
        <taxon>Alteromonadaceae</taxon>
        <taxon>Aliiglaciecola</taxon>
    </lineage>
</organism>
<evidence type="ECO:0000256" key="1">
    <source>
        <dbReference type="SAM" id="SignalP"/>
    </source>
</evidence>
<name>A0ABP3X4W8_9ALTE</name>
<dbReference type="InterPro" id="IPR023393">
    <property type="entry name" value="START-like_dom_sf"/>
</dbReference>
<proteinExistence type="predicted"/>
<feature type="chain" id="PRO_5045631012" evidence="1">
    <location>
        <begin position="20"/>
        <end position="176"/>
    </location>
</feature>
<keyword evidence="3" id="KW-1185">Reference proteome</keyword>
<dbReference type="EMBL" id="BAAAFD010000013">
    <property type="protein sequence ID" value="GAA0859681.1"/>
    <property type="molecule type" value="Genomic_DNA"/>
</dbReference>
<dbReference type="SUPFAM" id="SSF55961">
    <property type="entry name" value="Bet v1-like"/>
    <property type="match status" value="1"/>
</dbReference>
<gene>
    <name evidence="2" type="ORF">GCM10009114_34070</name>
</gene>
<keyword evidence="1" id="KW-0732">Signal</keyword>
<evidence type="ECO:0000313" key="2">
    <source>
        <dbReference type="EMBL" id="GAA0859681.1"/>
    </source>
</evidence>
<protein>
    <submittedName>
        <fullName evidence="2">SRPBCC family protein</fullName>
    </submittedName>
</protein>
<feature type="signal peptide" evidence="1">
    <location>
        <begin position="1"/>
        <end position="19"/>
    </location>
</feature>
<reference evidence="3" key="1">
    <citation type="journal article" date="2019" name="Int. J. Syst. Evol. Microbiol.">
        <title>The Global Catalogue of Microorganisms (GCM) 10K type strain sequencing project: providing services to taxonomists for standard genome sequencing and annotation.</title>
        <authorList>
            <consortium name="The Broad Institute Genomics Platform"/>
            <consortium name="The Broad Institute Genome Sequencing Center for Infectious Disease"/>
            <person name="Wu L."/>
            <person name="Ma J."/>
        </authorList>
    </citation>
    <scope>NUCLEOTIDE SEQUENCE [LARGE SCALE GENOMIC DNA]</scope>
    <source>
        <strain evidence="3">JCM 15896</strain>
    </source>
</reference>
<dbReference type="Proteomes" id="UP001500359">
    <property type="component" value="Unassembled WGS sequence"/>
</dbReference>
<comment type="caution">
    <text evidence="2">The sequence shown here is derived from an EMBL/GenBank/DDBJ whole genome shotgun (WGS) entry which is preliminary data.</text>
</comment>
<sequence length="176" mass="19801">MSRLIILIFLVLNCAAALAASKVKFVSENGFIVTNQFTTERHADVVWAALVEDVDKWWPKDHTWWGVEGKLKIDPMAGGCFCEVAEKRSAEHMRISFVEPEKLLRMTGGLGPLQGMGMHGALDWQIQQQQDHIQVTLTYRVSGINPDGFEQLAKIVAQVQGLQLEALQNYVNRTHK</sequence>
<evidence type="ECO:0000313" key="3">
    <source>
        <dbReference type="Proteomes" id="UP001500359"/>
    </source>
</evidence>
<dbReference type="Gene3D" id="3.30.530.20">
    <property type="match status" value="1"/>
</dbReference>
<dbReference type="RefSeq" id="WP_343862177.1">
    <property type="nucleotide sequence ID" value="NZ_BAAAFD010000013.1"/>
</dbReference>